<evidence type="ECO:0000256" key="1">
    <source>
        <dbReference type="SAM" id="Phobius"/>
    </source>
</evidence>
<sequence>MKILLVLLLIPLLTIPAFAESQTLPTEKGTLDVKLTHDEIEPNVQTKINIDFLNPQTKKIQEHIDYTISVSKDGEKVFGPIPLTHTSVGSVKIPIEFNLGEGVYTMDFEIEGILFQPIPTETVSFDITVGEAHAQPTPNNDVPPTEENGGCLIATAAYGSEMAPQIQQLRELRDNTVLSTKSGIAFMSGFNQFYYSFSPSVADYERENPVFKEIVKVGLTPMLSSLSLLNLVEIDSEQEILGYGVSIILLNIGMYVGIPAFGILKLYQFRKN</sequence>
<dbReference type="InterPro" id="IPR049886">
    <property type="entry name" value="CFI_box_CTERM_dom"/>
</dbReference>
<reference evidence="2 3" key="1">
    <citation type="submission" date="2018-02" db="EMBL/GenBank/DDBJ databases">
        <title>Complete genome of Nitrosopumilus oxyclinae HCE1.</title>
        <authorList>
            <person name="Qin W."/>
            <person name="Zheng Y."/>
            <person name="Stahl D.A."/>
        </authorList>
    </citation>
    <scope>NUCLEOTIDE SEQUENCE [LARGE SCALE GENOMIC DNA]</scope>
    <source>
        <strain evidence="2 3">HCE1</strain>
    </source>
</reference>
<dbReference type="EMBL" id="CP026994">
    <property type="protein sequence ID" value="QLH05354.1"/>
    <property type="molecule type" value="Genomic_DNA"/>
</dbReference>
<protein>
    <submittedName>
        <fullName evidence="2">Copper-binding protein</fullName>
    </submittedName>
</protein>
<gene>
    <name evidence="2" type="ORF">C5F49_08495</name>
</gene>
<dbReference type="KEGG" id="nox:C5F49_08495"/>
<dbReference type="GeneID" id="56062030"/>
<keyword evidence="1" id="KW-0812">Transmembrane</keyword>
<keyword evidence="1" id="KW-0472">Membrane</keyword>
<dbReference type="RefSeq" id="WP_179362602.1">
    <property type="nucleotide sequence ID" value="NZ_CP026994.1"/>
</dbReference>
<evidence type="ECO:0000313" key="3">
    <source>
        <dbReference type="Proteomes" id="UP000509441"/>
    </source>
</evidence>
<organism evidence="2 3">
    <name type="scientific">Nitrosopumilus oxyclinae</name>
    <dbReference type="NCBI Taxonomy" id="1959104"/>
    <lineage>
        <taxon>Archaea</taxon>
        <taxon>Nitrososphaerota</taxon>
        <taxon>Nitrososphaeria</taxon>
        <taxon>Nitrosopumilales</taxon>
        <taxon>Nitrosopumilaceae</taxon>
        <taxon>Nitrosopumilus</taxon>
    </lineage>
</organism>
<keyword evidence="3" id="KW-1185">Reference proteome</keyword>
<feature type="transmembrane region" description="Helical" evidence="1">
    <location>
        <begin position="240"/>
        <end position="264"/>
    </location>
</feature>
<accession>A0A7D5M2H3</accession>
<proteinExistence type="predicted"/>
<dbReference type="AlphaFoldDB" id="A0A7D5M2H3"/>
<dbReference type="OrthoDB" id="12184at2157"/>
<dbReference type="Proteomes" id="UP000509441">
    <property type="component" value="Chromosome"/>
</dbReference>
<keyword evidence="1" id="KW-1133">Transmembrane helix</keyword>
<dbReference type="NCBIfam" id="NF041770">
    <property type="entry name" value="CFI_box_CTERM"/>
    <property type="match status" value="1"/>
</dbReference>
<evidence type="ECO:0000313" key="2">
    <source>
        <dbReference type="EMBL" id="QLH05354.1"/>
    </source>
</evidence>
<name>A0A7D5M2H3_9ARCH</name>